<evidence type="ECO:0008006" key="3">
    <source>
        <dbReference type="Google" id="ProtNLM"/>
    </source>
</evidence>
<protein>
    <recommendedName>
        <fullName evidence="3">DC1 domain-containing protein</fullName>
    </recommendedName>
</protein>
<dbReference type="EMBL" id="PSQE01000002">
    <property type="protein sequence ID" value="RHN74051.1"/>
    <property type="molecule type" value="Genomic_DNA"/>
</dbReference>
<gene>
    <name evidence="1" type="ORF">MtrunA17_Chr2g0305531</name>
</gene>
<organism evidence="1 2">
    <name type="scientific">Medicago truncatula</name>
    <name type="common">Barrel medic</name>
    <name type="synonym">Medicago tribuloides</name>
    <dbReference type="NCBI Taxonomy" id="3880"/>
    <lineage>
        <taxon>Eukaryota</taxon>
        <taxon>Viridiplantae</taxon>
        <taxon>Streptophyta</taxon>
        <taxon>Embryophyta</taxon>
        <taxon>Tracheophyta</taxon>
        <taxon>Spermatophyta</taxon>
        <taxon>Magnoliopsida</taxon>
        <taxon>eudicotyledons</taxon>
        <taxon>Gunneridae</taxon>
        <taxon>Pentapetalae</taxon>
        <taxon>rosids</taxon>
        <taxon>fabids</taxon>
        <taxon>Fabales</taxon>
        <taxon>Fabaceae</taxon>
        <taxon>Papilionoideae</taxon>
        <taxon>50 kb inversion clade</taxon>
        <taxon>NPAAA clade</taxon>
        <taxon>Hologalegina</taxon>
        <taxon>IRL clade</taxon>
        <taxon>Trifolieae</taxon>
        <taxon>Medicago</taxon>
    </lineage>
</organism>
<dbReference type="PANTHER" id="PTHR46477:SF3">
    <property type="entry name" value="CYSTEINE_HISTIDINE-RICH C1 DOMAIN FAMILY PROTEIN"/>
    <property type="match status" value="1"/>
</dbReference>
<evidence type="ECO:0000313" key="1">
    <source>
        <dbReference type="EMBL" id="RHN74051.1"/>
    </source>
</evidence>
<evidence type="ECO:0000313" key="2">
    <source>
        <dbReference type="Proteomes" id="UP000265566"/>
    </source>
</evidence>
<sequence length="77" mass="8984">MKFLCWDDGVLQPCHRCGRKARSWSYRSNCKSYNLHVACVREMLVENWYNLYMGHGKGSSRKLEAIIPSLQNTLYAV</sequence>
<comment type="caution">
    <text evidence="1">The sequence shown here is derived from an EMBL/GenBank/DDBJ whole genome shotgun (WGS) entry which is preliminary data.</text>
</comment>
<dbReference type="AlphaFoldDB" id="A0A396JBT5"/>
<dbReference type="PANTHER" id="PTHR46477">
    <property type="entry name" value="CYSTEINE/HISTIDINE-RICH C1 DOMAIN FAMILY PROTEIN"/>
    <property type="match status" value="1"/>
</dbReference>
<dbReference type="Proteomes" id="UP000265566">
    <property type="component" value="Chromosome 2"/>
</dbReference>
<accession>A0A396JBT5</accession>
<reference evidence="2" key="1">
    <citation type="journal article" date="2018" name="Nat. Plants">
        <title>Whole-genome landscape of Medicago truncatula symbiotic genes.</title>
        <authorList>
            <person name="Pecrix Y."/>
            <person name="Staton S.E."/>
            <person name="Sallet E."/>
            <person name="Lelandais-Briere C."/>
            <person name="Moreau S."/>
            <person name="Carrere S."/>
            <person name="Blein T."/>
            <person name="Jardinaud M.F."/>
            <person name="Latrasse D."/>
            <person name="Zouine M."/>
            <person name="Zahm M."/>
            <person name="Kreplak J."/>
            <person name="Mayjonade B."/>
            <person name="Satge C."/>
            <person name="Perez M."/>
            <person name="Cauet S."/>
            <person name="Marande W."/>
            <person name="Chantry-Darmon C."/>
            <person name="Lopez-Roques C."/>
            <person name="Bouchez O."/>
            <person name="Berard A."/>
            <person name="Debelle F."/>
            <person name="Munos S."/>
            <person name="Bendahmane A."/>
            <person name="Berges H."/>
            <person name="Niebel A."/>
            <person name="Buitink J."/>
            <person name="Frugier F."/>
            <person name="Benhamed M."/>
            <person name="Crespi M."/>
            <person name="Gouzy J."/>
            <person name="Gamas P."/>
        </authorList>
    </citation>
    <scope>NUCLEOTIDE SEQUENCE [LARGE SCALE GENOMIC DNA]</scope>
    <source>
        <strain evidence="2">cv. Jemalong A17</strain>
    </source>
</reference>
<proteinExistence type="predicted"/>
<name>A0A396JBT5_MEDTR</name>
<dbReference type="Gramene" id="rna9995">
    <property type="protein sequence ID" value="RHN74051.1"/>
    <property type="gene ID" value="gene9995"/>
</dbReference>